<organism evidence="3 4">
    <name type="scientific">Aspergillus sclerotioniger CBS 115572</name>
    <dbReference type="NCBI Taxonomy" id="1450535"/>
    <lineage>
        <taxon>Eukaryota</taxon>
        <taxon>Fungi</taxon>
        <taxon>Dikarya</taxon>
        <taxon>Ascomycota</taxon>
        <taxon>Pezizomycotina</taxon>
        <taxon>Eurotiomycetes</taxon>
        <taxon>Eurotiomycetidae</taxon>
        <taxon>Eurotiales</taxon>
        <taxon>Aspergillaceae</taxon>
        <taxon>Aspergillus</taxon>
        <taxon>Aspergillus subgen. Circumdati</taxon>
    </lineage>
</organism>
<dbReference type="GeneID" id="37112602"/>
<evidence type="ECO:0000313" key="3">
    <source>
        <dbReference type="EMBL" id="PWY64977.1"/>
    </source>
</evidence>
<sequence>MAAINLTDLTISGVHTAYHRGDYTIVELVQAYLTRIDQINPQLNYVLAINPDAIEQAQALDDEFQATHKLRPLHGVPMLVKDNIITAAMPTTFGSKLAVPGKEKLSDNAPVITQLQDAGAIILGKTAMPDWATDLFSASTVTTWTENPYDRSRDTGGSSSGTAAGIACNLALVGVGSDTGGSIRLPSAFCGVVGMRPTVGLISSAGISVFVGSQDTVGPICRTVTDAARVLDTLALPTSPQFLRPRGESYAALLTPSNLPGPVHLGHLPELGADDDGVRAVFTQVLDRLRQHPLVTISDLTIPDLTTSLDAASINLSRGKHDLNDFLGPMFNTSVEAIYQANEYPSSNFAIPGMILDKSTATDCYKQSDTRDALEHAVTAHMLRTGVETLLFLTAGKPAPLREDIEDPMDGLKFPYHTMLASTLRWPAISVPAGLTSTGLPVGIEIVGRPLSEQRLLEVAFVVEQIVMGRQPPPELV</sequence>
<evidence type="ECO:0000259" key="2">
    <source>
        <dbReference type="Pfam" id="PF01425"/>
    </source>
</evidence>
<feature type="domain" description="Amidase" evidence="2">
    <location>
        <begin position="27"/>
        <end position="457"/>
    </location>
</feature>
<dbReference type="RefSeq" id="XP_025461352.1">
    <property type="nucleotide sequence ID" value="XM_025610459.1"/>
</dbReference>
<dbReference type="InterPro" id="IPR036928">
    <property type="entry name" value="AS_sf"/>
</dbReference>
<dbReference type="Pfam" id="PF01425">
    <property type="entry name" value="Amidase"/>
    <property type="match status" value="1"/>
</dbReference>
<dbReference type="PROSITE" id="PS00571">
    <property type="entry name" value="AMIDASES"/>
    <property type="match status" value="1"/>
</dbReference>
<dbReference type="PANTHER" id="PTHR42678">
    <property type="entry name" value="AMIDASE"/>
    <property type="match status" value="1"/>
</dbReference>
<gene>
    <name evidence="3" type="ORF">BO94DRAFT_529387</name>
</gene>
<dbReference type="InterPro" id="IPR020556">
    <property type="entry name" value="Amidase_CS"/>
</dbReference>
<dbReference type="EMBL" id="MSFK01000065">
    <property type="protein sequence ID" value="PWY64977.1"/>
    <property type="molecule type" value="Genomic_DNA"/>
</dbReference>
<name>A0A317UWS3_9EURO</name>
<dbReference type="PANTHER" id="PTHR42678:SF34">
    <property type="entry name" value="OS04G0183300 PROTEIN"/>
    <property type="match status" value="1"/>
</dbReference>
<comment type="similarity">
    <text evidence="1">Belongs to the amidase family.</text>
</comment>
<keyword evidence="4" id="KW-1185">Reference proteome</keyword>
<comment type="caution">
    <text evidence="3">The sequence shown here is derived from an EMBL/GenBank/DDBJ whole genome shotgun (WGS) entry which is preliminary data.</text>
</comment>
<evidence type="ECO:0000313" key="4">
    <source>
        <dbReference type="Proteomes" id="UP000246702"/>
    </source>
</evidence>
<dbReference type="AlphaFoldDB" id="A0A317UWS3"/>
<dbReference type="InterPro" id="IPR023631">
    <property type="entry name" value="Amidase_dom"/>
</dbReference>
<dbReference type="Gene3D" id="3.90.1300.10">
    <property type="entry name" value="Amidase signature (AS) domain"/>
    <property type="match status" value="1"/>
</dbReference>
<dbReference type="Proteomes" id="UP000246702">
    <property type="component" value="Unassembled WGS sequence"/>
</dbReference>
<protein>
    <submittedName>
        <fullName evidence="3">Amidase signature enzyme</fullName>
    </submittedName>
</protein>
<accession>A0A317UWS3</accession>
<reference evidence="3 4" key="1">
    <citation type="submission" date="2016-12" db="EMBL/GenBank/DDBJ databases">
        <title>The genomes of Aspergillus section Nigri reveals drivers in fungal speciation.</title>
        <authorList>
            <consortium name="DOE Joint Genome Institute"/>
            <person name="Vesth T.C."/>
            <person name="Nybo J."/>
            <person name="Theobald S."/>
            <person name="Brandl J."/>
            <person name="Frisvad J.C."/>
            <person name="Nielsen K.F."/>
            <person name="Lyhne E.K."/>
            <person name="Kogle M.E."/>
            <person name="Kuo A."/>
            <person name="Riley R."/>
            <person name="Clum A."/>
            <person name="Nolan M."/>
            <person name="Lipzen A."/>
            <person name="Salamov A."/>
            <person name="Henrissat B."/>
            <person name="Wiebenga A."/>
            <person name="De Vries R.P."/>
            <person name="Grigoriev I.V."/>
            <person name="Mortensen U.H."/>
            <person name="Andersen M.R."/>
            <person name="Baker S.E."/>
        </authorList>
    </citation>
    <scope>NUCLEOTIDE SEQUENCE [LARGE SCALE GENOMIC DNA]</scope>
    <source>
        <strain evidence="3 4">CBS 115572</strain>
    </source>
</reference>
<dbReference type="SUPFAM" id="SSF75304">
    <property type="entry name" value="Amidase signature (AS) enzymes"/>
    <property type="match status" value="1"/>
</dbReference>
<proteinExistence type="inferred from homology"/>
<evidence type="ECO:0000256" key="1">
    <source>
        <dbReference type="ARBA" id="ARBA00009199"/>
    </source>
</evidence>
<dbReference type="OrthoDB" id="566138at2759"/>
<dbReference type="STRING" id="1450535.A0A317UWS3"/>